<dbReference type="EMBL" id="BOMQ01000009">
    <property type="protein sequence ID" value="GIE47274.1"/>
    <property type="molecule type" value="Genomic_DNA"/>
</dbReference>
<accession>A0A919JI79</accession>
<proteinExistence type="predicted"/>
<protein>
    <submittedName>
        <fullName evidence="1">Uncharacterized protein</fullName>
    </submittedName>
</protein>
<keyword evidence="2" id="KW-1185">Reference proteome</keyword>
<reference evidence="1" key="1">
    <citation type="submission" date="2021-01" db="EMBL/GenBank/DDBJ databases">
        <title>Whole genome shotgun sequence of Actinoplanes nipponensis NBRC 14063.</title>
        <authorList>
            <person name="Komaki H."/>
            <person name="Tamura T."/>
        </authorList>
    </citation>
    <scope>NUCLEOTIDE SEQUENCE</scope>
    <source>
        <strain evidence="1">NBRC 14063</strain>
    </source>
</reference>
<name>A0A919JI79_9ACTN</name>
<organism evidence="1 2">
    <name type="scientific">Actinoplanes nipponensis</name>
    <dbReference type="NCBI Taxonomy" id="135950"/>
    <lineage>
        <taxon>Bacteria</taxon>
        <taxon>Bacillati</taxon>
        <taxon>Actinomycetota</taxon>
        <taxon>Actinomycetes</taxon>
        <taxon>Micromonosporales</taxon>
        <taxon>Micromonosporaceae</taxon>
        <taxon>Actinoplanes</taxon>
    </lineage>
</organism>
<sequence>MSFAIGPLAVLTACTDSSVAVRAPSPAASATVLPHSDQLQAAVDAVNDVAAAKGYALHSLTVAEVLEWFDDAKNFELLRSERGPAESQLRQGLLPQAGGAGQLAVPAASSPASASPTAGAEGQPVIIGSGSYGFELIGPQDSASGSAEIVITPFNLPIVDDDGYVRYERYLKSLLTPDLDLGREAFRGTPAPATDATLDPAVRVRVTPTVLKGKAKAEPAQRAALKVEIRLTADTLDGAARYFGTGFGAQAMRTRLAERLGGSGEAWVNLAEVLPNWVGDRVNTFPSGADTDVCYGAAREFYAPQQDERHNASTEASSLLLGGHYCLLGNDVAPTFGDYLSVPNQHAGRYVLRDPASGRDVSFSVQSGGNAPYRFAWLDEDFSASPFAGEPDPTVLTTRVDVWRRCR</sequence>
<gene>
    <name evidence="1" type="ORF">Ani05nite_08080</name>
</gene>
<evidence type="ECO:0000313" key="2">
    <source>
        <dbReference type="Proteomes" id="UP000647172"/>
    </source>
</evidence>
<dbReference type="AlphaFoldDB" id="A0A919JI79"/>
<dbReference type="Proteomes" id="UP000647172">
    <property type="component" value="Unassembled WGS sequence"/>
</dbReference>
<comment type="caution">
    <text evidence="1">The sequence shown here is derived from an EMBL/GenBank/DDBJ whole genome shotgun (WGS) entry which is preliminary data.</text>
</comment>
<evidence type="ECO:0000313" key="1">
    <source>
        <dbReference type="EMBL" id="GIE47274.1"/>
    </source>
</evidence>